<dbReference type="Pfam" id="PF13365">
    <property type="entry name" value="Trypsin_2"/>
    <property type="match status" value="1"/>
</dbReference>
<proteinExistence type="predicted"/>
<dbReference type="STRING" id="1754190.A0A1Y2DAF3"/>
<dbReference type="InterPro" id="IPR002110">
    <property type="entry name" value="Ankyrin_rpt"/>
</dbReference>
<dbReference type="InterPro" id="IPR036770">
    <property type="entry name" value="Ankyrin_rpt-contain_sf"/>
</dbReference>
<evidence type="ECO:0000256" key="1">
    <source>
        <dbReference type="ARBA" id="ARBA00022737"/>
    </source>
</evidence>
<sequence length="945" mass="109904">MMKLIFNYARKEFIKLDINGKLKNGVNPFLFALLEKKFEIVKIFINYSNESHIKLEINEKNLFGDYPLLCAVGYDNVEMVKLIINYAKENNIILEINRENEDNMFPLLYAIESKNIDIAKLIMDYANEKGIKLEINRKLENDYYPLLFCIKKNDIQMVKLMINYANKENINLKINKKNIHRDYPLLCAVGNNNVEMVKLIIDYAKEKKIELKINEINENDMYPLIFNIIINYAKEKDIELKINEQEKGHGIFPLLLAIYNNNYKIVKVIKNYAKKKKIKMEINKKDNNGHYPLLVAIWNNNKKMVKLLIRYSEKSYGVHPLLGAISNNNIKLVKLIMSYAIEKNITLDVNKKSLDFGINPFSLTTIKNNISIMKSLIEYANEKKITLDVNEKNEDNGVYPFLWATTRNNLEMARLIIDYASAEGEWKEKTIININEKDNEYDEYPLLWAVSYENISMIKLIIQYAKDNNIILKINDKNKEGLNSLLMAKKRNNLKIIKLILDYANEKEIPLEKCDDLDTQNINNENENNEYNKIVDDSPSLTLYEKRDIDFCKECHDLKIDIDTSKKMFNNNEGKVNYNVKSSELNNVSPEILINNENIDNNVYGNNNDEKIEDKLLDISRKSVCWIDHIEKGTGFFIKLPILPKEKPIYALISNNHVLFSESIRPGTSINIFLNKPPNKKKRYNNISKKVITLSEKNIIFTSELIDVTCIQLDDTFINDNPDIVFLEPCFDKCIDEELTYIIQYPKGKLSFASGFVQSISGFHIFHTASTLGGSSGSSLLNENLKCIGIHKGGYQRNKLNAGTELNIVIYALCILNDKGFFHEEKVRISSRKLLPNEKDELKNQGLHNSPIPNLYTCSYDGSSLHMLFYRTNHAWYFTKEEAGYIRDLEEKNHEQILITIKMLKWTLINLNETIETIISNFGEELEQRQKDIVKYLYDSQLMYM</sequence>
<protein>
    <submittedName>
        <fullName evidence="3">Ankyrin</fullName>
    </submittedName>
</protein>
<reference evidence="3 4" key="1">
    <citation type="submission" date="2016-08" db="EMBL/GenBank/DDBJ databases">
        <title>A Parts List for Fungal Cellulosomes Revealed by Comparative Genomics.</title>
        <authorList>
            <consortium name="DOE Joint Genome Institute"/>
            <person name="Haitjema C.H."/>
            <person name="Gilmore S.P."/>
            <person name="Henske J.K."/>
            <person name="Solomon K.V."/>
            <person name="De Groot R."/>
            <person name="Kuo A."/>
            <person name="Mondo S.J."/>
            <person name="Salamov A.A."/>
            <person name="Labutti K."/>
            <person name="Zhao Z."/>
            <person name="Chiniquy J."/>
            <person name="Barry K."/>
            <person name="Brewer H.M."/>
            <person name="Purvine S.O."/>
            <person name="Wright A.T."/>
            <person name="Boxma B."/>
            <person name="Van Alen T."/>
            <person name="Hackstein J.H."/>
            <person name="Baker S.E."/>
            <person name="Grigoriev I.V."/>
            <person name="O'Malley M.A."/>
        </authorList>
    </citation>
    <scope>NUCLEOTIDE SEQUENCE [LARGE SCALE GENOMIC DNA]</scope>
    <source>
        <strain evidence="3 4">G1</strain>
    </source>
</reference>
<dbReference type="AlphaFoldDB" id="A0A1Y2DAF3"/>
<dbReference type="PANTHER" id="PTHR24198">
    <property type="entry name" value="ANKYRIN REPEAT AND PROTEIN KINASE DOMAIN-CONTAINING PROTEIN"/>
    <property type="match status" value="1"/>
</dbReference>
<keyword evidence="2" id="KW-0040">ANK repeat</keyword>
<dbReference type="Pfam" id="PF12796">
    <property type="entry name" value="Ank_2"/>
    <property type="match status" value="3"/>
</dbReference>
<dbReference type="InterPro" id="IPR043504">
    <property type="entry name" value="Peptidase_S1_PA_chymotrypsin"/>
</dbReference>
<evidence type="ECO:0000256" key="2">
    <source>
        <dbReference type="ARBA" id="ARBA00023043"/>
    </source>
</evidence>
<evidence type="ECO:0000313" key="3">
    <source>
        <dbReference type="EMBL" id="ORY56239.1"/>
    </source>
</evidence>
<dbReference type="EMBL" id="MCOG01000074">
    <property type="protein sequence ID" value="ORY56239.1"/>
    <property type="molecule type" value="Genomic_DNA"/>
</dbReference>
<dbReference type="Proteomes" id="UP000193920">
    <property type="component" value="Unassembled WGS sequence"/>
</dbReference>
<gene>
    <name evidence="3" type="ORF">LY90DRAFT_669425</name>
</gene>
<keyword evidence="4" id="KW-1185">Reference proteome</keyword>
<keyword evidence="1" id="KW-0677">Repeat</keyword>
<name>A0A1Y2DAF3_9FUNG</name>
<organism evidence="3 4">
    <name type="scientific">Neocallimastix californiae</name>
    <dbReference type="NCBI Taxonomy" id="1754190"/>
    <lineage>
        <taxon>Eukaryota</taxon>
        <taxon>Fungi</taxon>
        <taxon>Fungi incertae sedis</taxon>
        <taxon>Chytridiomycota</taxon>
        <taxon>Chytridiomycota incertae sedis</taxon>
        <taxon>Neocallimastigomycetes</taxon>
        <taxon>Neocallimastigales</taxon>
        <taxon>Neocallimastigaceae</taxon>
        <taxon>Neocallimastix</taxon>
    </lineage>
</organism>
<evidence type="ECO:0000313" key="4">
    <source>
        <dbReference type="Proteomes" id="UP000193920"/>
    </source>
</evidence>
<dbReference type="SMART" id="SM00248">
    <property type="entry name" value="ANK"/>
    <property type="match status" value="12"/>
</dbReference>
<accession>A0A1Y2DAF3</accession>
<dbReference type="Gene3D" id="2.40.10.10">
    <property type="entry name" value="Trypsin-like serine proteases"/>
    <property type="match status" value="1"/>
</dbReference>
<dbReference type="SUPFAM" id="SSF48403">
    <property type="entry name" value="Ankyrin repeat"/>
    <property type="match status" value="2"/>
</dbReference>
<dbReference type="InterPro" id="IPR009003">
    <property type="entry name" value="Peptidase_S1_PA"/>
</dbReference>
<dbReference type="SUPFAM" id="SSF50494">
    <property type="entry name" value="Trypsin-like serine proteases"/>
    <property type="match status" value="1"/>
</dbReference>
<dbReference type="OrthoDB" id="424249at2759"/>
<dbReference type="PANTHER" id="PTHR24198:SF165">
    <property type="entry name" value="ANKYRIN REPEAT-CONTAINING PROTEIN-RELATED"/>
    <property type="match status" value="1"/>
</dbReference>
<dbReference type="Gene3D" id="1.25.40.20">
    <property type="entry name" value="Ankyrin repeat-containing domain"/>
    <property type="match status" value="4"/>
</dbReference>
<comment type="caution">
    <text evidence="3">The sequence shown here is derived from an EMBL/GenBank/DDBJ whole genome shotgun (WGS) entry which is preliminary data.</text>
</comment>